<dbReference type="RefSeq" id="WP_105334252.1">
    <property type="nucleotide sequence ID" value="NZ_PUHZ01000005.1"/>
</dbReference>
<reference evidence="1 2" key="1">
    <citation type="submission" date="2018-02" db="EMBL/GenBank/DDBJ databases">
        <title>Comparative genomes isolates from brazilian mangrove.</title>
        <authorList>
            <person name="Araujo J.E."/>
            <person name="Taketani R.G."/>
            <person name="Silva M.C.P."/>
            <person name="Loureco M.V."/>
            <person name="Andreote F.D."/>
        </authorList>
    </citation>
    <scope>NUCLEOTIDE SEQUENCE [LARGE SCALE GENOMIC DNA]</scope>
    <source>
        <strain evidence="1 2">Nap-Phe MGV</strain>
    </source>
</reference>
<protein>
    <submittedName>
        <fullName evidence="1">Uncharacterized protein</fullName>
    </submittedName>
</protein>
<comment type="caution">
    <text evidence="1">The sequence shown here is derived from an EMBL/GenBank/DDBJ whole genome shotgun (WGS) entry which is preliminary data.</text>
</comment>
<dbReference type="EMBL" id="PUHZ01000005">
    <property type="protein sequence ID" value="PQO47361.1"/>
    <property type="molecule type" value="Genomic_DNA"/>
</dbReference>
<dbReference type="Proteomes" id="UP000237819">
    <property type="component" value="Unassembled WGS sequence"/>
</dbReference>
<gene>
    <name evidence="1" type="ORF">C5Y93_04785</name>
</gene>
<evidence type="ECO:0000313" key="1">
    <source>
        <dbReference type="EMBL" id="PQO47361.1"/>
    </source>
</evidence>
<accession>A0A2S8GSK5</accession>
<dbReference type="AlphaFoldDB" id="A0A2S8GSK5"/>
<organism evidence="1 2">
    <name type="scientific">Blastopirellula marina</name>
    <dbReference type="NCBI Taxonomy" id="124"/>
    <lineage>
        <taxon>Bacteria</taxon>
        <taxon>Pseudomonadati</taxon>
        <taxon>Planctomycetota</taxon>
        <taxon>Planctomycetia</taxon>
        <taxon>Pirellulales</taxon>
        <taxon>Pirellulaceae</taxon>
        <taxon>Blastopirellula</taxon>
    </lineage>
</organism>
<proteinExistence type="predicted"/>
<evidence type="ECO:0000313" key="2">
    <source>
        <dbReference type="Proteomes" id="UP000237819"/>
    </source>
</evidence>
<name>A0A2S8GSK5_9BACT</name>
<sequence>MQNDLRNQGQNGSTQGSGSVEWETWIEQLCQAKKSEYDLRAGGATNLQLEERLEEVQRCVDLRLSRKHTRLYLFSRGIFMDRGQIARYVARCDKPRGYGRVDDASPHILGVSRLLVRCALDCWRAGVECSNEVREEEIRISRSVKDLRVAIEPYFVRFEYQRSYLTPIRWEEKLHADILTYEKTRERCTYAYLIDDRMKVDDVRNAAKQVLAATHHQSLDMFRIAHMKEFLYTERNTVTEPLWKSPLDDRPHPLIRLYTHNAIADDVSAPDS</sequence>